<accession>A0ABN3GPZ7</accession>
<keyword evidence="2" id="KW-1185">Reference proteome</keyword>
<dbReference type="EMBL" id="BAAARV010000040">
    <property type="protein sequence ID" value="GAA2357861.1"/>
    <property type="molecule type" value="Genomic_DNA"/>
</dbReference>
<reference evidence="1 2" key="1">
    <citation type="journal article" date="2019" name="Int. J. Syst. Evol. Microbiol.">
        <title>The Global Catalogue of Microorganisms (GCM) 10K type strain sequencing project: providing services to taxonomists for standard genome sequencing and annotation.</title>
        <authorList>
            <consortium name="The Broad Institute Genomics Platform"/>
            <consortium name="The Broad Institute Genome Sequencing Center for Infectious Disease"/>
            <person name="Wu L."/>
            <person name="Ma J."/>
        </authorList>
    </citation>
    <scope>NUCLEOTIDE SEQUENCE [LARGE SCALE GENOMIC DNA]</scope>
    <source>
        <strain evidence="1 2">JCM 3272</strain>
    </source>
</reference>
<evidence type="ECO:0000313" key="1">
    <source>
        <dbReference type="EMBL" id="GAA2357861.1"/>
    </source>
</evidence>
<protein>
    <submittedName>
        <fullName evidence="1">Uncharacterized protein</fullName>
    </submittedName>
</protein>
<gene>
    <name evidence="1" type="ORF">GCM10010170_051330</name>
</gene>
<sequence>MRAHIRDALDRGVRGAADLPFARVRAGKWVASGNGVRWVVEAHSEPAYGAGVFRVEWGVVVPGAAALIGAGQDERIVSGDAGSLAEQRRPLTLLLLPGSGMGLANRLWWQVREQPVDELAARITGWLAGGPLRSLLTMMSTPAGVAEFLERRPAVARRGVLYPEPDEQSLPVLAATRAVLGDRDGALAAMARYRAAVAGTKVLVERAGEIAARIAALRP</sequence>
<proteinExistence type="predicted"/>
<organism evidence="1 2">
    <name type="scientific">Dactylosporangium salmoneum</name>
    <dbReference type="NCBI Taxonomy" id="53361"/>
    <lineage>
        <taxon>Bacteria</taxon>
        <taxon>Bacillati</taxon>
        <taxon>Actinomycetota</taxon>
        <taxon>Actinomycetes</taxon>
        <taxon>Micromonosporales</taxon>
        <taxon>Micromonosporaceae</taxon>
        <taxon>Dactylosporangium</taxon>
    </lineage>
</organism>
<dbReference type="Proteomes" id="UP001501444">
    <property type="component" value="Unassembled WGS sequence"/>
</dbReference>
<name>A0ABN3GPZ7_9ACTN</name>
<dbReference type="RefSeq" id="WP_344615047.1">
    <property type="nucleotide sequence ID" value="NZ_BAAARV010000040.1"/>
</dbReference>
<evidence type="ECO:0000313" key="2">
    <source>
        <dbReference type="Proteomes" id="UP001501444"/>
    </source>
</evidence>
<comment type="caution">
    <text evidence="1">The sequence shown here is derived from an EMBL/GenBank/DDBJ whole genome shotgun (WGS) entry which is preliminary data.</text>
</comment>